<accession>A0ABQ3UZ71</accession>
<protein>
    <recommendedName>
        <fullName evidence="1">Tyrosine specific protein phosphatases domain-containing protein</fullName>
    </recommendedName>
</protein>
<dbReference type="PROSITE" id="PS50056">
    <property type="entry name" value="TYR_PHOSPHATASE_2"/>
    <property type="match status" value="1"/>
</dbReference>
<evidence type="ECO:0000259" key="1">
    <source>
        <dbReference type="PROSITE" id="PS50056"/>
    </source>
</evidence>
<dbReference type="SUPFAM" id="SSF52799">
    <property type="entry name" value="(Phosphotyrosine protein) phosphatases II"/>
    <property type="match status" value="1"/>
</dbReference>
<dbReference type="InterPro" id="IPR000387">
    <property type="entry name" value="Tyr_Pase_dom"/>
</dbReference>
<evidence type="ECO:0000313" key="3">
    <source>
        <dbReference type="Proteomes" id="UP000654345"/>
    </source>
</evidence>
<gene>
    <name evidence="2" type="ORF">KSB_60550</name>
</gene>
<feature type="domain" description="Tyrosine specific protein phosphatases" evidence="1">
    <location>
        <begin position="86"/>
        <end position="153"/>
    </location>
</feature>
<dbReference type="Gene3D" id="3.90.190.10">
    <property type="entry name" value="Protein tyrosine phosphatase superfamily"/>
    <property type="match status" value="1"/>
</dbReference>
<reference evidence="2 3" key="1">
    <citation type="journal article" date="2021" name="Int. J. Syst. Evol. Microbiol.">
        <title>Reticulibacter mediterranei gen. nov., sp. nov., within the new family Reticulibacteraceae fam. nov., and Ktedonospora formicarum gen. nov., sp. nov., Ktedonobacter robiniae sp. nov., Dictyobacter formicarum sp. nov. and Dictyobacter arantiisoli sp. nov., belonging to the class Ktedonobacteria.</title>
        <authorList>
            <person name="Yabe S."/>
            <person name="Zheng Y."/>
            <person name="Wang C.M."/>
            <person name="Sakai Y."/>
            <person name="Abe K."/>
            <person name="Yokota A."/>
            <person name="Donadio S."/>
            <person name="Cavaletti L."/>
            <person name="Monciardini P."/>
        </authorList>
    </citation>
    <scope>NUCLEOTIDE SEQUENCE [LARGE SCALE GENOMIC DNA]</scope>
    <source>
        <strain evidence="2 3">SOSP1-30</strain>
    </source>
</reference>
<sequence>MRAQLYSLHELPVGCISIIARPRGGDWLMDEITALREAGVHVLVSLLTPLEVDEFELAEEAAFCQTQDIPFFSFPIIDRSVPPLNDRTLALIQQLDEQRMQGKHIALHCRQGLGRAALMAASLLVLAGWSPEKAFEHLSRTRGYPVPETEEQRAWVASLATRYLVE</sequence>
<dbReference type="InterPro" id="IPR029021">
    <property type="entry name" value="Prot-tyrosine_phosphatase-like"/>
</dbReference>
<evidence type="ECO:0000313" key="2">
    <source>
        <dbReference type="EMBL" id="GHO57580.1"/>
    </source>
</evidence>
<organism evidence="2 3">
    <name type="scientific">Ktedonobacter robiniae</name>
    <dbReference type="NCBI Taxonomy" id="2778365"/>
    <lineage>
        <taxon>Bacteria</taxon>
        <taxon>Bacillati</taxon>
        <taxon>Chloroflexota</taxon>
        <taxon>Ktedonobacteria</taxon>
        <taxon>Ktedonobacterales</taxon>
        <taxon>Ktedonobacteraceae</taxon>
        <taxon>Ktedonobacter</taxon>
    </lineage>
</organism>
<dbReference type="RefSeq" id="WP_201373950.1">
    <property type="nucleotide sequence ID" value="NZ_BNJG01000002.1"/>
</dbReference>
<dbReference type="Pfam" id="PF22785">
    <property type="entry name" value="Tc-R-P"/>
    <property type="match status" value="1"/>
</dbReference>
<proteinExistence type="predicted"/>
<dbReference type="Proteomes" id="UP000654345">
    <property type="component" value="Unassembled WGS sequence"/>
</dbReference>
<comment type="caution">
    <text evidence="2">The sequence shown here is derived from an EMBL/GenBank/DDBJ whole genome shotgun (WGS) entry which is preliminary data.</text>
</comment>
<keyword evidence="3" id="KW-1185">Reference proteome</keyword>
<name>A0ABQ3UZ71_9CHLR</name>
<dbReference type="EMBL" id="BNJG01000002">
    <property type="protein sequence ID" value="GHO57580.1"/>
    <property type="molecule type" value="Genomic_DNA"/>
</dbReference>